<dbReference type="InterPro" id="IPR050261">
    <property type="entry name" value="FrsA_esterase"/>
</dbReference>
<dbReference type="PANTHER" id="PTHR22946:SF9">
    <property type="entry name" value="POLYKETIDE TRANSFERASE AF380"/>
    <property type="match status" value="1"/>
</dbReference>
<dbReference type="Proteomes" id="UP000245461">
    <property type="component" value="Unassembled WGS sequence"/>
</dbReference>
<evidence type="ECO:0000256" key="1">
    <source>
        <dbReference type="ARBA" id="ARBA00022801"/>
    </source>
</evidence>
<proteinExistence type="inferred from homology"/>
<keyword evidence="5" id="KW-1185">Reference proteome</keyword>
<evidence type="ECO:0000256" key="2">
    <source>
        <dbReference type="ARBA" id="ARBA00038115"/>
    </source>
</evidence>
<organism evidence="4 5">
    <name type="scientific">Zavarzinia aquatilis</name>
    <dbReference type="NCBI Taxonomy" id="2211142"/>
    <lineage>
        <taxon>Bacteria</taxon>
        <taxon>Pseudomonadati</taxon>
        <taxon>Pseudomonadota</taxon>
        <taxon>Alphaproteobacteria</taxon>
        <taxon>Rhodospirillales</taxon>
        <taxon>Zavarziniaceae</taxon>
        <taxon>Zavarzinia</taxon>
    </lineage>
</organism>
<accession>A0A317E8C3</accession>
<dbReference type="OrthoDB" id="9805123at2"/>
<dbReference type="InterPro" id="IPR000073">
    <property type="entry name" value="AB_hydrolase_1"/>
</dbReference>
<comment type="similarity">
    <text evidence="2">Belongs to the AB hydrolase superfamily. FUS2 hydrolase family.</text>
</comment>
<dbReference type="Gene3D" id="3.40.50.1820">
    <property type="entry name" value="alpha/beta hydrolase"/>
    <property type="match status" value="1"/>
</dbReference>
<keyword evidence="1" id="KW-0378">Hydrolase</keyword>
<dbReference type="EMBL" id="QGLE01000005">
    <property type="protein sequence ID" value="PWR22782.1"/>
    <property type="molecule type" value="Genomic_DNA"/>
</dbReference>
<dbReference type="Pfam" id="PF00561">
    <property type="entry name" value="Abhydrolase_1"/>
    <property type="match status" value="1"/>
</dbReference>
<sequence length="309" mass="32413">MRRLAVLFLIVAAAVPVGVGGVLPALLMSRFRSEVPPLPADIPAARVSFRSADGVDLVAWAAEAEEPKATVILVHGASGTRGDAYVGLYGMMRDLLGRNYSVLALDLRNHGESGAGPRGPSFGPDEARDVIAAADWIKSRSAGRRIAAYGISMGGNAVLYAAAADPRIEALITQDTYTVAPPVMRRGLIASTGLPEFVADAVLWSARHFWGLADEAGRGIEVTGSLGARPWLVIQSAADPIVPAGEGEALAAADPAARLWLTPAPAADDPLLLEAGAWGSHARDYLLAREAWVDRVADFLDGQFAVMFG</sequence>
<dbReference type="SUPFAM" id="SSF53474">
    <property type="entry name" value="alpha/beta-Hydrolases"/>
    <property type="match status" value="1"/>
</dbReference>
<dbReference type="AlphaFoldDB" id="A0A317E8C3"/>
<name>A0A317E8C3_9PROT</name>
<evidence type="ECO:0000313" key="4">
    <source>
        <dbReference type="EMBL" id="PWR22782.1"/>
    </source>
</evidence>
<dbReference type="RefSeq" id="WP_109905331.1">
    <property type="nucleotide sequence ID" value="NZ_QGLE01000005.1"/>
</dbReference>
<evidence type="ECO:0000259" key="3">
    <source>
        <dbReference type="Pfam" id="PF00561"/>
    </source>
</evidence>
<protein>
    <recommendedName>
        <fullName evidence="3">AB hydrolase-1 domain-containing protein</fullName>
    </recommendedName>
</protein>
<dbReference type="GO" id="GO:0052689">
    <property type="term" value="F:carboxylic ester hydrolase activity"/>
    <property type="evidence" value="ECO:0007669"/>
    <property type="project" value="UniProtKB-ARBA"/>
</dbReference>
<reference evidence="4 5" key="1">
    <citation type="submission" date="2018-05" db="EMBL/GenBank/DDBJ databases">
        <title>Zavarzinia sp. HR-AS.</title>
        <authorList>
            <person name="Lee Y."/>
            <person name="Jeon C.O."/>
        </authorList>
    </citation>
    <scope>NUCLEOTIDE SEQUENCE [LARGE SCALE GENOMIC DNA]</scope>
    <source>
        <strain evidence="4 5">HR-AS</strain>
    </source>
</reference>
<gene>
    <name evidence="4" type="ORF">DKG74_10135</name>
</gene>
<comment type="caution">
    <text evidence="4">The sequence shown here is derived from an EMBL/GenBank/DDBJ whole genome shotgun (WGS) entry which is preliminary data.</text>
</comment>
<dbReference type="PANTHER" id="PTHR22946">
    <property type="entry name" value="DIENELACTONE HYDROLASE DOMAIN-CONTAINING PROTEIN-RELATED"/>
    <property type="match status" value="1"/>
</dbReference>
<feature type="domain" description="AB hydrolase-1" evidence="3">
    <location>
        <begin position="70"/>
        <end position="179"/>
    </location>
</feature>
<dbReference type="InterPro" id="IPR029058">
    <property type="entry name" value="AB_hydrolase_fold"/>
</dbReference>
<evidence type="ECO:0000313" key="5">
    <source>
        <dbReference type="Proteomes" id="UP000245461"/>
    </source>
</evidence>